<sequence>MDLIKYTLLITAIAGQVLGIVLVFISLIWAGVFYALYFVALLVLSILFIIERKKEKEEDDQNDYSDY</sequence>
<evidence type="ECO:0000256" key="1">
    <source>
        <dbReference type="SAM" id="Phobius"/>
    </source>
</evidence>
<keyword evidence="3" id="KW-1185">Reference proteome</keyword>
<proteinExistence type="predicted"/>
<feature type="transmembrane region" description="Helical" evidence="1">
    <location>
        <begin position="7"/>
        <end position="28"/>
    </location>
</feature>
<name>A0A223KLP8_9BACI</name>
<organism evidence="2 3">
    <name type="scientific">Sutcliffiella cohnii</name>
    <dbReference type="NCBI Taxonomy" id="33932"/>
    <lineage>
        <taxon>Bacteria</taxon>
        <taxon>Bacillati</taxon>
        <taxon>Bacillota</taxon>
        <taxon>Bacilli</taxon>
        <taxon>Bacillales</taxon>
        <taxon>Bacillaceae</taxon>
        <taxon>Sutcliffiella</taxon>
    </lineage>
</organism>
<keyword evidence="1" id="KW-0812">Transmembrane</keyword>
<keyword evidence="1" id="KW-0472">Membrane</keyword>
<reference evidence="2 3" key="1">
    <citation type="submission" date="2016-12" db="EMBL/GenBank/DDBJ databases">
        <title>The whole genome sequencing and assembly of Bacillus cohnii DSM 6307T strain.</title>
        <authorList>
            <person name="Lee Y.-J."/>
            <person name="Yi H."/>
            <person name="Bahn Y.-S."/>
            <person name="Kim J.F."/>
            <person name="Lee D.-W."/>
        </authorList>
    </citation>
    <scope>NUCLEOTIDE SEQUENCE [LARGE SCALE GENOMIC DNA]</scope>
    <source>
        <strain evidence="2 3">DSM 6307</strain>
    </source>
</reference>
<dbReference type="KEGG" id="bcoh:BC6307_03650"/>
<dbReference type="STRING" id="1314751.GCA_001591425_02773"/>
<dbReference type="AlphaFoldDB" id="A0A223KLP8"/>
<feature type="transmembrane region" description="Helical" evidence="1">
    <location>
        <begin position="34"/>
        <end position="50"/>
    </location>
</feature>
<evidence type="ECO:0000313" key="2">
    <source>
        <dbReference type="EMBL" id="AST90430.1"/>
    </source>
</evidence>
<dbReference type="EMBL" id="CP018866">
    <property type="protein sequence ID" value="AST90430.1"/>
    <property type="molecule type" value="Genomic_DNA"/>
</dbReference>
<gene>
    <name evidence="2" type="ORF">BC6307_03650</name>
</gene>
<dbReference type="Proteomes" id="UP000215224">
    <property type="component" value="Chromosome"/>
</dbReference>
<accession>A0A223KLP8</accession>
<dbReference type="RefSeq" id="WP_066417218.1">
    <property type="nucleotide sequence ID" value="NZ_CP018866.1"/>
</dbReference>
<keyword evidence="1" id="KW-1133">Transmembrane helix</keyword>
<protein>
    <submittedName>
        <fullName evidence="2">Uncharacterized protein</fullName>
    </submittedName>
</protein>
<evidence type="ECO:0000313" key="3">
    <source>
        <dbReference type="Proteomes" id="UP000215224"/>
    </source>
</evidence>